<name>A0AAU9TED2_EUPED</name>
<dbReference type="InterPro" id="IPR050866">
    <property type="entry name" value="CNG_cation_channel"/>
</dbReference>
<dbReference type="GO" id="GO:0005221">
    <property type="term" value="F:intracellularly cyclic nucleotide-activated monoatomic cation channel activity"/>
    <property type="evidence" value="ECO:0007669"/>
    <property type="project" value="InterPro"/>
</dbReference>
<protein>
    <recommendedName>
        <fullName evidence="2">Cyclic nucleotide-binding domain-containing protein</fullName>
    </recommendedName>
</protein>
<dbReference type="AlphaFoldDB" id="A0AAU9TED2"/>
<dbReference type="Gene3D" id="2.60.120.10">
    <property type="entry name" value="Jelly Rolls"/>
    <property type="match status" value="1"/>
</dbReference>
<keyword evidence="1" id="KW-0407">Ion channel</keyword>
<dbReference type="PANTHER" id="PTHR45638">
    <property type="entry name" value="CYCLIC NUCLEOTIDE-GATED CATION CHANNEL SUBUNIT A"/>
    <property type="match status" value="1"/>
</dbReference>
<reference evidence="3" key="1">
    <citation type="submission" date="2022-03" db="EMBL/GenBank/DDBJ databases">
        <authorList>
            <person name="Tunstrom K."/>
        </authorList>
    </citation>
    <scope>NUCLEOTIDE SEQUENCE</scope>
</reference>
<dbReference type="InterPro" id="IPR000595">
    <property type="entry name" value="cNMP-bd_dom"/>
</dbReference>
<comment type="caution">
    <text evidence="3">The sequence shown here is derived from an EMBL/GenBank/DDBJ whole genome shotgun (WGS) entry which is preliminary data.</text>
</comment>
<evidence type="ECO:0000256" key="1">
    <source>
        <dbReference type="ARBA" id="ARBA00023286"/>
    </source>
</evidence>
<organism evidence="3 4">
    <name type="scientific">Euphydryas editha</name>
    <name type="common">Edith's checkerspot</name>
    <dbReference type="NCBI Taxonomy" id="104508"/>
    <lineage>
        <taxon>Eukaryota</taxon>
        <taxon>Metazoa</taxon>
        <taxon>Ecdysozoa</taxon>
        <taxon>Arthropoda</taxon>
        <taxon>Hexapoda</taxon>
        <taxon>Insecta</taxon>
        <taxon>Pterygota</taxon>
        <taxon>Neoptera</taxon>
        <taxon>Endopterygota</taxon>
        <taxon>Lepidoptera</taxon>
        <taxon>Glossata</taxon>
        <taxon>Ditrysia</taxon>
        <taxon>Papilionoidea</taxon>
        <taxon>Nymphalidae</taxon>
        <taxon>Nymphalinae</taxon>
        <taxon>Euphydryas</taxon>
    </lineage>
</organism>
<evidence type="ECO:0000313" key="4">
    <source>
        <dbReference type="Proteomes" id="UP001153954"/>
    </source>
</evidence>
<keyword evidence="1" id="KW-1071">Ligand-gated ion channel</keyword>
<dbReference type="SUPFAM" id="SSF51206">
    <property type="entry name" value="cAMP-binding domain-like"/>
    <property type="match status" value="1"/>
</dbReference>
<dbReference type="PANTHER" id="PTHR45638:SF11">
    <property type="entry name" value="CYCLIC NUCLEOTIDE-GATED CATION CHANNEL SUBUNIT A"/>
    <property type="match status" value="1"/>
</dbReference>
<dbReference type="CDD" id="cd00038">
    <property type="entry name" value="CAP_ED"/>
    <property type="match status" value="1"/>
</dbReference>
<evidence type="ECO:0000259" key="2">
    <source>
        <dbReference type="PROSITE" id="PS50042"/>
    </source>
</evidence>
<dbReference type="GO" id="GO:0044877">
    <property type="term" value="F:protein-containing complex binding"/>
    <property type="evidence" value="ECO:0007669"/>
    <property type="project" value="TreeGrafter"/>
</dbReference>
<keyword evidence="1" id="KW-0813">Transport</keyword>
<accession>A0AAU9TED2</accession>
<proteinExistence type="predicted"/>
<keyword evidence="1" id="KW-0406">Ion transport</keyword>
<dbReference type="InterPro" id="IPR014710">
    <property type="entry name" value="RmlC-like_jellyroll"/>
</dbReference>
<gene>
    <name evidence="3" type="ORF">EEDITHA_LOCUS1910</name>
</gene>
<evidence type="ECO:0000313" key="3">
    <source>
        <dbReference type="EMBL" id="CAH2085435.1"/>
    </source>
</evidence>
<dbReference type="Proteomes" id="UP001153954">
    <property type="component" value="Unassembled WGS sequence"/>
</dbReference>
<dbReference type="EMBL" id="CAKOGL010000004">
    <property type="protein sequence ID" value="CAH2085435.1"/>
    <property type="molecule type" value="Genomic_DNA"/>
</dbReference>
<dbReference type="Gene3D" id="1.10.287.630">
    <property type="entry name" value="Helix hairpin bin"/>
    <property type="match status" value="1"/>
</dbReference>
<dbReference type="InterPro" id="IPR018490">
    <property type="entry name" value="cNMP-bd_dom_sf"/>
</dbReference>
<dbReference type="PROSITE" id="PS50042">
    <property type="entry name" value="CNMP_BINDING_3"/>
    <property type="match status" value="1"/>
</dbReference>
<keyword evidence="4" id="KW-1185">Reference proteome</keyword>
<sequence>MNADTTKRIIRYYEDLWYQKSGVFKPKLMKILPAPLQMEICYDLNAVPLYSSLLFRKLPEAFLRRLSVTMTHQFYLPGDIVYNHNQNKTIMICVTSGVLELLSDEDDESPMISFGKGTCFGEISLVYNIPGSN</sequence>
<feature type="domain" description="Cyclic nucleotide-binding" evidence="2">
    <location>
        <begin position="54"/>
        <end position="133"/>
    </location>
</feature>